<comment type="cofactor">
    <cofactor evidence="1">
        <name>Mg(2+)</name>
        <dbReference type="ChEBI" id="CHEBI:18420"/>
    </cofactor>
</comment>
<evidence type="ECO:0000256" key="5">
    <source>
        <dbReference type="RuleBase" id="RU000384"/>
    </source>
</evidence>
<accession>A0A0S2SPB3</accession>
<dbReference type="Proteomes" id="UP000058114">
    <property type="component" value="Chromosome"/>
</dbReference>
<evidence type="ECO:0000259" key="6">
    <source>
        <dbReference type="PROSITE" id="PS51987"/>
    </source>
</evidence>
<evidence type="ECO:0000313" key="7">
    <source>
        <dbReference type="EMBL" id="ALP43594.1"/>
    </source>
</evidence>
<dbReference type="InterPro" id="IPR014746">
    <property type="entry name" value="Gln_synth/guanido_kin_cat_dom"/>
</dbReference>
<proteinExistence type="inferred from homology"/>
<gene>
    <name evidence="7" type="ORF">WL1483_4175</name>
</gene>
<dbReference type="InterPro" id="IPR027303">
    <property type="entry name" value="Gln_synth_gly_rich_site"/>
</dbReference>
<keyword evidence="3" id="KW-0460">Magnesium</keyword>
<dbReference type="Gene3D" id="3.30.590.10">
    <property type="entry name" value="Glutamine synthetase/guanido kinase, catalytic domain"/>
    <property type="match status" value="1"/>
</dbReference>
<dbReference type="InterPro" id="IPR036651">
    <property type="entry name" value="Gln_synt_N_sf"/>
</dbReference>
<dbReference type="InterPro" id="IPR008146">
    <property type="entry name" value="Gln_synth_cat_dom"/>
</dbReference>
<dbReference type="PANTHER" id="PTHR43785">
    <property type="entry name" value="GAMMA-GLUTAMYLPUTRESCINE SYNTHETASE"/>
    <property type="match status" value="1"/>
</dbReference>
<organism evidence="7 8">
    <name type="scientific">Aeromonas schubertii</name>
    <dbReference type="NCBI Taxonomy" id="652"/>
    <lineage>
        <taxon>Bacteria</taxon>
        <taxon>Pseudomonadati</taxon>
        <taxon>Pseudomonadota</taxon>
        <taxon>Gammaproteobacteria</taxon>
        <taxon>Aeromonadales</taxon>
        <taxon>Aeromonadaceae</taxon>
        <taxon>Aeromonas</taxon>
    </lineage>
</organism>
<dbReference type="GO" id="GO:0006542">
    <property type="term" value="P:glutamine biosynthetic process"/>
    <property type="evidence" value="ECO:0007669"/>
    <property type="project" value="InterPro"/>
</dbReference>
<keyword evidence="2" id="KW-0436">Ligase</keyword>
<reference evidence="7 8" key="2">
    <citation type="journal article" date="2016" name="Genome Announc.">
        <title>Complete Genome Sequence of the Highly Virulent Aeromonas schubertii Strain WL1483, Isolated from Diseased Snakehead Fish (Channa argus) in China.</title>
        <authorList>
            <person name="Liu L."/>
            <person name="Li N."/>
            <person name="Zhang D."/>
            <person name="Fu X."/>
            <person name="Shi C."/>
            <person name="Lin Q."/>
            <person name="Hao G."/>
        </authorList>
    </citation>
    <scope>NUCLEOTIDE SEQUENCE [LARGE SCALE GENOMIC DNA]</scope>
    <source>
        <strain evidence="7 8">WL1483</strain>
    </source>
</reference>
<dbReference type="PATRIC" id="fig|652.5.peg.957"/>
<evidence type="ECO:0000256" key="2">
    <source>
        <dbReference type="ARBA" id="ARBA00022598"/>
    </source>
</evidence>
<dbReference type="RefSeq" id="WP_060584436.1">
    <property type="nucleotide sequence ID" value="NZ_CP013067.1"/>
</dbReference>
<evidence type="ECO:0000313" key="8">
    <source>
        <dbReference type="Proteomes" id="UP000058114"/>
    </source>
</evidence>
<dbReference type="GO" id="GO:0004356">
    <property type="term" value="F:glutamine synthetase activity"/>
    <property type="evidence" value="ECO:0007669"/>
    <property type="project" value="InterPro"/>
</dbReference>
<dbReference type="AlphaFoldDB" id="A0A0S2SPB3"/>
<dbReference type="PROSITE" id="PS00181">
    <property type="entry name" value="GLNA_ATP"/>
    <property type="match status" value="1"/>
</dbReference>
<dbReference type="PANTHER" id="PTHR43785:SF12">
    <property type="entry name" value="TYPE-1 GLUTAMINE SYNTHETASE 2"/>
    <property type="match status" value="1"/>
</dbReference>
<dbReference type="Pfam" id="PF00120">
    <property type="entry name" value="Gln-synt_C"/>
    <property type="match status" value="1"/>
</dbReference>
<dbReference type="EMBL" id="CP013067">
    <property type="protein sequence ID" value="ALP43594.1"/>
    <property type="molecule type" value="Genomic_DNA"/>
</dbReference>
<dbReference type="SMART" id="SM01230">
    <property type="entry name" value="Gln-synt_C"/>
    <property type="match status" value="1"/>
</dbReference>
<feature type="domain" description="GS catalytic" evidence="6">
    <location>
        <begin position="121"/>
        <end position="454"/>
    </location>
</feature>
<evidence type="ECO:0000256" key="3">
    <source>
        <dbReference type="ARBA" id="ARBA00022842"/>
    </source>
</evidence>
<dbReference type="SUPFAM" id="SSF55931">
    <property type="entry name" value="Glutamine synthetase/guanido kinase"/>
    <property type="match status" value="1"/>
</dbReference>
<dbReference type="KEGG" id="asr:WL1483_4175"/>
<name>A0A0S2SPB3_9GAMM</name>
<evidence type="ECO:0000256" key="1">
    <source>
        <dbReference type="ARBA" id="ARBA00001946"/>
    </source>
</evidence>
<dbReference type="SUPFAM" id="SSF54368">
    <property type="entry name" value="Glutamine synthetase, N-terminal domain"/>
    <property type="match status" value="1"/>
</dbReference>
<evidence type="ECO:0000256" key="4">
    <source>
        <dbReference type="PROSITE-ProRule" id="PRU01331"/>
    </source>
</evidence>
<dbReference type="GO" id="GO:0006598">
    <property type="term" value="P:polyamine catabolic process"/>
    <property type="evidence" value="ECO:0007669"/>
    <property type="project" value="TreeGrafter"/>
</dbReference>
<dbReference type="PROSITE" id="PS51987">
    <property type="entry name" value="GS_CATALYTIC"/>
    <property type="match status" value="1"/>
</dbReference>
<sequence>MGDWGTLKEAEAFLAAHPEVEAFEIYLIDLAGISRGKLLRREELLPLYHHGRPLPSSILALTVNGEDVDETGLVWDVADMDCLARPVAGSLTLLPWRRVPTGALQLSLDPVAGLPAALADPRHALTRVIDTLAARDLYPVMAVELEFYLLDREDDPFGRPQPARLGDGRRPREPQVYGVRELALLEPFLADLYAACRLQGLPARTAISEYAPGQVEITLEHGPALLALDQGVRYKRLVKGLAETYGMQACFMAKPFGHLAGSGLHLHVSLADAQGHNRFAAEDPHGSPLLRAGIGGLLETLAESLLFFCPHANSYRRFQAHSYAPLAPTWGVNNRTVSLRIPGGPPESRHLEHRISGADANPYLVATCVLAGLLRGIDEQCDPGAPVVGNGYLRGASPAPHWQGALAAARASPWLERVFGIDFMGVWLAIKEAEQRRFFAEVGEQDWRWYRDTV</sequence>
<protein>
    <recommendedName>
        <fullName evidence="6">GS catalytic domain-containing protein</fullName>
    </recommendedName>
</protein>
<comment type="similarity">
    <text evidence="4 5">Belongs to the glutamine synthetase family.</text>
</comment>
<reference evidence="8" key="1">
    <citation type="submission" date="2015-10" db="EMBL/GenBank/DDBJ databases">
        <title>Complete Genome Sequence of Aeromonas schubertii strain WL1483.</title>
        <authorList>
            <person name="Liu L."/>
        </authorList>
    </citation>
    <scope>NUCLEOTIDE SEQUENCE [LARGE SCALE GENOMIC DNA]</scope>
    <source>
        <strain evidence="8">WL1483</strain>
    </source>
</reference>